<keyword evidence="1" id="KW-1133">Transmembrane helix</keyword>
<dbReference type="EMBL" id="FNXY01000002">
    <property type="protein sequence ID" value="SEI58877.1"/>
    <property type="molecule type" value="Genomic_DNA"/>
</dbReference>
<dbReference type="AlphaFoldDB" id="A0A1H6S287"/>
<feature type="transmembrane region" description="Helical" evidence="1">
    <location>
        <begin position="44"/>
        <end position="67"/>
    </location>
</feature>
<keyword evidence="3" id="KW-0808">Transferase</keyword>
<dbReference type="InterPro" id="IPR050640">
    <property type="entry name" value="Bact_2-comp_sensor_kinase"/>
</dbReference>
<dbReference type="OrthoDB" id="9792992at2"/>
<dbReference type="STRING" id="408657.SAMN04487995_1512"/>
<proteinExistence type="predicted"/>
<evidence type="ECO:0000259" key="2">
    <source>
        <dbReference type="Pfam" id="PF06580"/>
    </source>
</evidence>
<dbReference type="GO" id="GO:0000155">
    <property type="term" value="F:phosphorelay sensor kinase activity"/>
    <property type="evidence" value="ECO:0007669"/>
    <property type="project" value="InterPro"/>
</dbReference>
<accession>A0A1H6S287</accession>
<reference evidence="3 4" key="1">
    <citation type="submission" date="2016-10" db="EMBL/GenBank/DDBJ databases">
        <authorList>
            <person name="de Groot N.N."/>
        </authorList>
    </citation>
    <scope>NUCLEOTIDE SEQUENCE [LARGE SCALE GENOMIC DNA]</scope>
    <source>
        <strain evidence="3 4">DSM 19938</strain>
    </source>
</reference>
<dbReference type="RefSeq" id="WP_090334091.1">
    <property type="nucleotide sequence ID" value="NZ_FNXY01000002.1"/>
</dbReference>
<name>A0A1H6S287_9BACT</name>
<organism evidence="3 4">
    <name type="scientific">Dyadobacter koreensis</name>
    <dbReference type="NCBI Taxonomy" id="408657"/>
    <lineage>
        <taxon>Bacteria</taxon>
        <taxon>Pseudomonadati</taxon>
        <taxon>Bacteroidota</taxon>
        <taxon>Cytophagia</taxon>
        <taxon>Cytophagales</taxon>
        <taxon>Spirosomataceae</taxon>
        <taxon>Dyadobacter</taxon>
    </lineage>
</organism>
<keyword evidence="3" id="KW-0418">Kinase</keyword>
<keyword evidence="1" id="KW-0472">Membrane</keyword>
<evidence type="ECO:0000313" key="4">
    <source>
        <dbReference type="Proteomes" id="UP000199532"/>
    </source>
</evidence>
<feature type="transmembrane region" description="Helical" evidence="1">
    <location>
        <begin position="20"/>
        <end position="38"/>
    </location>
</feature>
<protein>
    <submittedName>
        <fullName evidence="3">Histidine kinase</fullName>
    </submittedName>
</protein>
<dbReference type="Proteomes" id="UP000199532">
    <property type="component" value="Unassembled WGS sequence"/>
</dbReference>
<dbReference type="InterPro" id="IPR010559">
    <property type="entry name" value="Sig_transdc_His_kin_internal"/>
</dbReference>
<evidence type="ECO:0000256" key="1">
    <source>
        <dbReference type="SAM" id="Phobius"/>
    </source>
</evidence>
<keyword evidence="4" id="KW-1185">Reference proteome</keyword>
<feature type="domain" description="Signal transduction histidine kinase internal region" evidence="2">
    <location>
        <begin position="169"/>
        <end position="248"/>
    </location>
</feature>
<dbReference type="PANTHER" id="PTHR34220:SF7">
    <property type="entry name" value="SENSOR HISTIDINE KINASE YPDA"/>
    <property type="match status" value="1"/>
</dbReference>
<dbReference type="PANTHER" id="PTHR34220">
    <property type="entry name" value="SENSOR HISTIDINE KINASE YPDA"/>
    <property type="match status" value="1"/>
</dbReference>
<gene>
    <name evidence="3" type="ORF">SAMN04487995_1512</name>
</gene>
<feature type="transmembrane region" description="Helical" evidence="1">
    <location>
        <begin position="79"/>
        <end position="97"/>
    </location>
</feature>
<keyword evidence="1" id="KW-0812">Transmembrane</keyword>
<dbReference type="Pfam" id="PF06580">
    <property type="entry name" value="His_kinase"/>
    <property type="match status" value="1"/>
</dbReference>
<evidence type="ECO:0000313" key="3">
    <source>
        <dbReference type="EMBL" id="SEI58877.1"/>
    </source>
</evidence>
<dbReference type="GO" id="GO:0016020">
    <property type="term" value="C:membrane"/>
    <property type="evidence" value="ECO:0007669"/>
    <property type="project" value="InterPro"/>
</dbReference>
<sequence>MKLTRRLIQKTASKRIVQHAVFWLLTWLMLAVMYGVNVPGFEHALAMIGFFIPLHMVYFYTIAYVGIPRYLYTKQYSKFIVFVLLCALVSTCIFRLIEILIADPILYEVIKKQDKNFVWRKLEGTFREQLFRYTYILDAFEQANLIVWVAVAIKFFKMWYEKQQAALEAELVLLKGQLHPHFLFNTLNNLYALTLTQSPRSPSVVIGLSEILRYMLYEANAEVVDLRRDVEIIENYVALEKIRYEERLDLNLSINGLEPGQRIAPLLILPLVENAFKHGTSEKVGEAWINMDLLIKDNLLKFKISNSKPDNLPKNDLETNHSSIGLANVRKRLAILYPSAHQLKILEEEDIFAVILEINLNKRLEIGPL</sequence>